<dbReference type="PANTHER" id="PTHR18964">
    <property type="entry name" value="ROK (REPRESSOR, ORF, KINASE) FAMILY"/>
    <property type="match status" value="1"/>
</dbReference>
<evidence type="ECO:0000313" key="2">
    <source>
        <dbReference type="EMBL" id="GAK50966.1"/>
    </source>
</evidence>
<protein>
    <recommendedName>
        <fullName evidence="4">ROK family protein</fullName>
    </recommendedName>
</protein>
<dbReference type="Pfam" id="PF00480">
    <property type="entry name" value="ROK"/>
    <property type="match status" value="1"/>
</dbReference>
<keyword evidence="3" id="KW-1185">Reference proteome</keyword>
<dbReference type="Gene3D" id="3.30.420.40">
    <property type="match status" value="2"/>
</dbReference>
<dbReference type="STRING" id="1499966.U14_02208"/>
<sequence>MNMQSVIGVDLGGTNVRTGAIREGRILKHFTESISANADAEIIIHELIDAIEHVFQPDCAGIGIGVPGVVEQTRGIIYDIENIPSWKEVPLREIVEQRFHVPVAINNDANCFALGEASFGKGQAYRNFVGVTLGTGIGTGIIINRQLYSGVNCGAGELGILPYIEHDYEYYCGGQFFEHVHHVSGKAMFEAALRDDADAKKIFDEYGGHLGNALWVIVAAFAPELIVLGGSISQAFPFFQQAIWSRLAAYPFRPSVKNLVIEPTNTPNIALLGAAALCEAGKQ</sequence>
<dbReference type="InterPro" id="IPR000600">
    <property type="entry name" value="ROK"/>
</dbReference>
<evidence type="ECO:0000256" key="1">
    <source>
        <dbReference type="ARBA" id="ARBA00006479"/>
    </source>
</evidence>
<dbReference type="CDD" id="cd23763">
    <property type="entry name" value="ASKHA_ATPase_ROK"/>
    <property type="match status" value="1"/>
</dbReference>
<accession>A0A0S6VZG5</accession>
<organism evidence="2">
    <name type="scientific">Candidatus Moduliflexus flocculans</name>
    <dbReference type="NCBI Taxonomy" id="1499966"/>
    <lineage>
        <taxon>Bacteria</taxon>
        <taxon>Candidatus Moduliflexota</taxon>
        <taxon>Candidatus Moduliflexia</taxon>
        <taxon>Candidatus Moduliflexales</taxon>
        <taxon>Candidatus Moduliflexaceae</taxon>
    </lineage>
</organism>
<name>A0A0S6VZG5_9BACT</name>
<dbReference type="EMBL" id="DF820456">
    <property type="protein sequence ID" value="GAK50966.1"/>
    <property type="molecule type" value="Genomic_DNA"/>
</dbReference>
<dbReference type="PANTHER" id="PTHR18964:SF149">
    <property type="entry name" value="BIFUNCTIONAL UDP-N-ACETYLGLUCOSAMINE 2-EPIMERASE_N-ACETYLMANNOSAMINE KINASE"/>
    <property type="match status" value="1"/>
</dbReference>
<dbReference type="HOGENOM" id="CLU_036604_0_2_0"/>
<evidence type="ECO:0008006" key="4">
    <source>
        <dbReference type="Google" id="ProtNLM"/>
    </source>
</evidence>
<gene>
    <name evidence="2" type="ORF">U14_02208</name>
</gene>
<dbReference type="InterPro" id="IPR043129">
    <property type="entry name" value="ATPase_NBD"/>
</dbReference>
<dbReference type="Proteomes" id="UP000030700">
    <property type="component" value="Unassembled WGS sequence"/>
</dbReference>
<evidence type="ECO:0000313" key="3">
    <source>
        <dbReference type="Proteomes" id="UP000030700"/>
    </source>
</evidence>
<comment type="similarity">
    <text evidence="1">Belongs to the ROK (NagC/XylR) family.</text>
</comment>
<reference evidence="2" key="1">
    <citation type="journal article" date="2015" name="PeerJ">
        <title>First genomic representation of candidate bacterial phylum KSB3 points to enhanced environmental sensing as a trigger of wastewater bulking.</title>
        <authorList>
            <person name="Sekiguchi Y."/>
            <person name="Ohashi A."/>
            <person name="Parks D.H."/>
            <person name="Yamauchi T."/>
            <person name="Tyson G.W."/>
            <person name="Hugenholtz P."/>
        </authorList>
    </citation>
    <scope>NUCLEOTIDE SEQUENCE [LARGE SCALE GENOMIC DNA]</scope>
</reference>
<dbReference type="AlphaFoldDB" id="A0A0S6VZG5"/>
<proteinExistence type="inferred from homology"/>
<dbReference type="SUPFAM" id="SSF53067">
    <property type="entry name" value="Actin-like ATPase domain"/>
    <property type="match status" value="1"/>
</dbReference>